<keyword evidence="11" id="KW-1185">Reference proteome</keyword>
<dbReference type="InterPro" id="IPR001202">
    <property type="entry name" value="WW_dom"/>
</dbReference>
<evidence type="ECO:0000313" key="11">
    <source>
        <dbReference type="Proteomes" id="UP001150538"/>
    </source>
</evidence>
<feature type="domain" description="WW" evidence="8">
    <location>
        <begin position="39"/>
        <end position="72"/>
    </location>
</feature>
<feature type="region of interest" description="Disordered" evidence="7">
    <location>
        <begin position="514"/>
        <end position="562"/>
    </location>
</feature>
<dbReference type="Gene3D" id="1.10.10.440">
    <property type="entry name" value="FF domain"/>
    <property type="match status" value="4"/>
</dbReference>
<keyword evidence="4" id="KW-0508">mRNA splicing</keyword>
<dbReference type="InterPro" id="IPR002713">
    <property type="entry name" value="FF_domain"/>
</dbReference>
<dbReference type="PROSITE" id="PS01159">
    <property type="entry name" value="WW_DOMAIN_1"/>
    <property type="match status" value="2"/>
</dbReference>
<feature type="coiled-coil region" evidence="6">
    <location>
        <begin position="295"/>
        <end position="322"/>
    </location>
</feature>
<dbReference type="PANTHER" id="PTHR11864">
    <property type="entry name" value="PRE-MRNA-PROCESSING PROTEIN PRP40"/>
    <property type="match status" value="1"/>
</dbReference>
<comment type="subcellular location">
    <subcellularLocation>
        <location evidence="1">Nucleus</location>
    </subcellularLocation>
</comment>
<dbReference type="GO" id="GO:0045292">
    <property type="term" value="P:mRNA cis splicing, via spliceosome"/>
    <property type="evidence" value="ECO:0007669"/>
    <property type="project" value="InterPro"/>
</dbReference>
<feature type="compositionally biased region" description="Low complexity" evidence="7">
    <location>
        <begin position="76"/>
        <end position="85"/>
    </location>
</feature>
<evidence type="ECO:0000256" key="4">
    <source>
        <dbReference type="ARBA" id="ARBA00023187"/>
    </source>
</evidence>
<feature type="domain" description="FF" evidence="9">
    <location>
        <begin position="97"/>
        <end position="151"/>
    </location>
</feature>
<evidence type="ECO:0000256" key="5">
    <source>
        <dbReference type="ARBA" id="ARBA00023242"/>
    </source>
</evidence>
<dbReference type="PROSITE" id="PS51676">
    <property type="entry name" value="FF"/>
    <property type="match status" value="1"/>
</dbReference>
<name>A0A9W8A7N3_9FUNG</name>
<comment type="caution">
    <text evidence="10">The sequence shown here is derived from an EMBL/GenBank/DDBJ whole genome shotgun (WGS) entry which is preliminary data.</text>
</comment>
<organism evidence="10 11">
    <name type="scientific">Mycoemilia scoparia</name>
    <dbReference type="NCBI Taxonomy" id="417184"/>
    <lineage>
        <taxon>Eukaryota</taxon>
        <taxon>Fungi</taxon>
        <taxon>Fungi incertae sedis</taxon>
        <taxon>Zoopagomycota</taxon>
        <taxon>Kickxellomycotina</taxon>
        <taxon>Kickxellomycetes</taxon>
        <taxon>Kickxellales</taxon>
        <taxon>Kickxellaceae</taxon>
        <taxon>Mycoemilia</taxon>
    </lineage>
</organism>
<evidence type="ECO:0000313" key="10">
    <source>
        <dbReference type="EMBL" id="KAJ1921237.1"/>
    </source>
</evidence>
<dbReference type="FunFam" id="1.10.10.440:FF:000013">
    <property type="entry name" value="pre-mRNA-processing protein 40A isoform X1"/>
    <property type="match status" value="1"/>
</dbReference>
<dbReference type="EMBL" id="JANBPU010000006">
    <property type="protein sequence ID" value="KAJ1921237.1"/>
    <property type="molecule type" value="Genomic_DNA"/>
</dbReference>
<dbReference type="SUPFAM" id="SSF51045">
    <property type="entry name" value="WW domain"/>
    <property type="match status" value="2"/>
</dbReference>
<dbReference type="Gene3D" id="2.20.70.10">
    <property type="match status" value="2"/>
</dbReference>
<evidence type="ECO:0000256" key="2">
    <source>
        <dbReference type="ARBA" id="ARBA00022664"/>
    </source>
</evidence>
<feature type="region of interest" description="Disordered" evidence="7">
    <location>
        <begin position="69"/>
        <end position="88"/>
    </location>
</feature>
<dbReference type="GO" id="GO:0003723">
    <property type="term" value="F:RNA binding"/>
    <property type="evidence" value="ECO:0007669"/>
    <property type="project" value="TreeGrafter"/>
</dbReference>
<reference evidence="10" key="1">
    <citation type="submission" date="2022-07" db="EMBL/GenBank/DDBJ databases">
        <title>Phylogenomic reconstructions and comparative analyses of Kickxellomycotina fungi.</title>
        <authorList>
            <person name="Reynolds N.K."/>
            <person name="Stajich J.E."/>
            <person name="Barry K."/>
            <person name="Grigoriev I.V."/>
            <person name="Crous P."/>
            <person name="Smith M.E."/>
        </authorList>
    </citation>
    <scope>NUCLEOTIDE SEQUENCE</scope>
    <source>
        <strain evidence="10">NBRC 100468</strain>
    </source>
</reference>
<evidence type="ECO:0000256" key="3">
    <source>
        <dbReference type="ARBA" id="ARBA00022737"/>
    </source>
</evidence>
<accession>A0A9W8A7N3</accession>
<sequence>MVESNDWVEYSAKDGRKYYYNKATKKTTWEKPDELKTKEEKATPWKEYVAKGGRKYWHNTVTKETTWDMPDELKKGPQQPAQPQKPVLPTKTNFATKEEAEDAFMKMLEAEGVESNWEWEQTMRAVINHPLYRCLKTLSERKEAFGKYITQKKAIEEKEYLAKAKERREKFYEMLNEVTITEYTRYNKVAKLKADHPAMNAVTDLKERLEFFEDYMGDYHEKIKERRQKSFELIKQATESILLDLPNIQVGTRWDDVKKHLFEADEIKKLVDDAKVNNPVEEYFAKISILKAFAMSMERLDKEDYEKRREAEKQNYRKERVNRDNYRELLREHLSAGNIAPVTTWAEFYPLVKSDLRYTNILGQKGSSPLEMFWDEVELLNEEVYDCRKRLESDLKAAGIRISHTESLDGLKEILKSSRIKVQIPDNVLPYVHEQLIIKAQRKYQDEVDRKERHKKRLLDDFKYELRDLSPPLTPESTWEDEKKRISKMKIYREIDDEDSAMLIFTKVIDRIKESSRRKHSRSEPRTSEHRSSSKRPKSGENKEPLDEEKSDCQMEEGEEPQ</sequence>
<keyword evidence="5" id="KW-0539">Nucleus</keyword>
<evidence type="ECO:0000259" key="8">
    <source>
        <dbReference type="PROSITE" id="PS50020"/>
    </source>
</evidence>
<evidence type="ECO:0000256" key="6">
    <source>
        <dbReference type="SAM" id="Coils"/>
    </source>
</evidence>
<keyword evidence="6" id="KW-0175">Coiled coil</keyword>
<keyword evidence="2" id="KW-0507">mRNA processing</keyword>
<dbReference type="OrthoDB" id="187617at2759"/>
<feature type="domain" description="WW" evidence="8">
    <location>
        <begin position="7"/>
        <end position="34"/>
    </location>
</feature>
<dbReference type="SMART" id="SM00456">
    <property type="entry name" value="WW"/>
    <property type="match status" value="2"/>
</dbReference>
<dbReference type="InterPro" id="IPR036517">
    <property type="entry name" value="FF_domain_sf"/>
</dbReference>
<dbReference type="InterPro" id="IPR036020">
    <property type="entry name" value="WW_dom_sf"/>
</dbReference>
<dbReference type="GO" id="GO:0071004">
    <property type="term" value="C:U2-type prespliceosome"/>
    <property type="evidence" value="ECO:0007669"/>
    <property type="project" value="TreeGrafter"/>
</dbReference>
<dbReference type="PROSITE" id="PS50020">
    <property type="entry name" value="WW_DOMAIN_2"/>
    <property type="match status" value="2"/>
</dbReference>
<dbReference type="InterPro" id="IPR039726">
    <property type="entry name" value="Prp40-like"/>
</dbReference>
<protein>
    <submittedName>
        <fullName evidence="10">U1 snRNP protein</fullName>
    </submittedName>
</protein>
<feature type="compositionally biased region" description="Acidic residues" evidence="7">
    <location>
        <begin position="546"/>
        <end position="562"/>
    </location>
</feature>
<evidence type="ECO:0000259" key="9">
    <source>
        <dbReference type="PROSITE" id="PS51676"/>
    </source>
</evidence>
<proteinExistence type="predicted"/>
<evidence type="ECO:0000256" key="1">
    <source>
        <dbReference type="ARBA" id="ARBA00004123"/>
    </source>
</evidence>
<dbReference type="SUPFAM" id="SSF81698">
    <property type="entry name" value="FF domain"/>
    <property type="match status" value="4"/>
</dbReference>
<keyword evidence="3" id="KW-0677">Repeat</keyword>
<dbReference type="AlphaFoldDB" id="A0A9W8A7N3"/>
<dbReference type="Proteomes" id="UP001150538">
    <property type="component" value="Unassembled WGS sequence"/>
</dbReference>
<dbReference type="PANTHER" id="PTHR11864:SF0">
    <property type="entry name" value="PRP40 PRE-MRNA PROCESSING FACTOR 40 HOMOLOG A (YEAST)"/>
    <property type="match status" value="1"/>
</dbReference>
<gene>
    <name evidence="10" type="primary">PRP40</name>
    <name evidence="10" type="ORF">H4219_000836</name>
</gene>
<feature type="compositionally biased region" description="Basic and acidic residues" evidence="7">
    <location>
        <begin position="522"/>
        <end position="545"/>
    </location>
</feature>
<dbReference type="Pfam" id="PF00397">
    <property type="entry name" value="WW"/>
    <property type="match status" value="2"/>
</dbReference>
<dbReference type="GO" id="GO:0005685">
    <property type="term" value="C:U1 snRNP"/>
    <property type="evidence" value="ECO:0007669"/>
    <property type="project" value="TreeGrafter"/>
</dbReference>
<dbReference type="Pfam" id="PF01846">
    <property type="entry name" value="FF"/>
    <property type="match status" value="3"/>
</dbReference>
<dbReference type="CDD" id="cd00201">
    <property type="entry name" value="WW"/>
    <property type="match status" value="2"/>
</dbReference>
<evidence type="ECO:0000256" key="7">
    <source>
        <dbReference type="SAM" id="MobiDB-lite"/>
    </source>
</evidence>
<dbReference type="SMART" id="SM00441">
    <property type="entry name" value="FF"/>
    <property type="match status" value="4"/>
</dbReference>